<proteinExistence type="inferred from homology"/>
<dbReference type="GO" id="GO:0045490">
    <property type="term" value="P:pectin catabolic process"/>
    <property type="evidence" value="ECO:0007669"/>
    <property type="project" value="UniProtKB-UniPathway"/>
</dbReference>
<keyword evidence="5" id="KW-0134">Cell wall</keyword>
<dbReference type="SUPFAM" id="SSF51126">
    <property type="entry name" value="Pectin lyase-like"/>
    <property type="match status" value="1"/>
</dbReference>
<dbReference type="Pfam" id="PF01095">
    <property type="entry name" value="Pectinesterase"/>
    <property type="match status" value="1"/>
</dbReference>
<evidence type="ECO:0000256" key="2">
    <source>
        <dbReference type="ARBA" id="ARBA00005184"/>
    </source>
</evidence>
<organism evidence="9 10">
    <name type="scientific">Jatropha curcas</name>
    <name type="common">Barbados nut</name>
    <dbReference type="NCBI Taxonomy" id="180498"/>
    <lineage>
        <taxon>Eukaryota</taxon>
        <taxon>Viridiplantae</taxon>
        <taxon>Streptophyta</taxon>
        <taxon>Embryophyta</taxon>
        <taxon>Tracheophyta</taxon>
        <taxon>Spermatophyta</taxon>
        <taxon>Magnoliopsida</taxon>
        <taxon>eudicotyledons</taxon>
        <taxon>Gunneridae</taxon>
        <taxon>Pentapetalae</taxon>
        <taxon>rosids</taxon>
        <taxon>fabids</taxon>
        <taxon>Malpighiales</taxon>
        <taxon>Euphorbiaceae</taxon>
        <taxon>Crotonoideae</taxon>
        <taxon>Jatropheae</taxon>
        <taxon>Jatropha</taxon>
    </lineage>
</organism>
<keyword evidence="10" id="KW-1185">Reference proteome</keyword>
<dbReference type="GO" id="GO:0030599">
    <property type="term" value="F:pectinesterase activity"/>
    <property type="evidence" value="ECO:0007669"/>
    <property type="project" value="InterPro"/>
</dbReference>
<dbReference type="FunFam" id="2.160.20.10:FF:000001">
    <property type="entry name" value="Pectinesterase"/>
    <property type="match status" value="1"/>
</dbReference>
<evidence type="ECO:0000259" key="8">
    <source>
        <dbReference type="Pfam" id="PF01095"/>
    </source>
</evidence>
<sequence>MSTVGFHHLFANEIELFLNNVKVSKKVVVNPDKTGDYSTISDAVLAAPNNALVGDGYFVIHIVAGVYHEYISIPTHKKYLMMIGDGIGKTIITGNRSSGDGWGSSGSATFAVHGKGFVAIQITFQNTAGPIKNQSVALRNEADMSAFYRCNFEGYQDTLLTDGNRQFYRECDIYGTIDFIWGDATVVLQNCNIYFRLPLEGQFNVITAQGKTASSSETGISIQNCTILAADDLARSSRTVKSYFGRPWREYATTVVMQSLISSVIDPAGWAPWSNDFALSTLYYAEYDNRGPGSNTNNRVTWLGYHIISAKEAVNFTVKHFIEGDFWLSRTGVPYYGGLM</sequence>
<dbReference type="AlphaFoldDB" id="A0A067JKU8"/>
<evidence type="ECO:0000256" key="3">
    <source>
        <dbReference type="ARBA" id="ARBA00006027"/>
    </source>
</evidence>
<dbReference type="OrthoDB" id="2019149at2759"/>
<dbReference type="EMBL" id="KK915213">
    <property type="protein sequence ID" value="KDP23448.1"/>
    <property type="molecule type" value="Genomic_DNA"/>
</dbReference>
<comment type="subcellular location">
    <subcellularLocation>
        <location evidence="1">Secreted</location>
        <location evidence="1">Cell wall</location>
    </subcellularLocation>
</comment>
<dbReference type="PANTHER" id="PTHR31707">
    <property type="entry name" value="PECTINESTERASE"/>
    <property type="match status" value="1"/>
</dbReference>
<comment type="similarity">
    <text evidence="4">In the C-terminal section; belongs to the pectinesterase family.</text>
</comment>
<dbReference type="InterPro" id="IPR011050">
    <property type="entry name" value="Pectin_lyase_fold/virulence"/>
</dbReference>
<gene>
    <name evidence="9" type="ORF">JCGZ_23281</name>
</gene>
<evidence type="ECO:0000256" key="6">
    <source>
        <dbReference type="ARBA" id="ARBA00022801"/>
    </source>
</evidence>
<dbReference type="GO" id="GO:0042545">
    <property type="term" value="P:cell wall modification"/>
    <property type="evidence" value="ECO:0007669"/>
    <property type="project" value="InterPro"/>
</dbReference>
<evidence type="ECO:0000256" key="4">
    <source>
        <dbReference type="ARBA" id="ARBA00007786"/>
    </source>
</evidence>
<keyword evidence="7" id="KW-0063">Aspartyl esterase</keyword>
<dbReference type="Gene3D" id="2.160.20.10">
    <property type="entry name" value="Single-stranded right-handed beta-helix, Pectin lyase-like"/>
    <property type="match status" value="1"/>
</dbReference>
<accession>A0A067JKU8</accession>
<evidence type="ECO:0000313" key="10">
    <source>
        <dbReference type="Proteomes" id="UP000027138"/>
    </source>
</evidence>
<keyword evidence="6" id="KW-0378">Hydrolase</keyword>
<dbReference type="InterPro" id="IPR012334">
    <property type="entry name" value="Pectin_lyas_fold"/>
</dbReference>
<dbReference type="InterPro" id="IPR000070">
    <property type="entry name" value="Pectinesterase_cat"/>
</dbReference>
<name>A0A067JKU8_JATCU</name>
<evidence type="ECO:0000256" key="1">
    <source>
        <dbReference type="ARBA" id="ARBA00004191"/>
    </source>
</evidence>
<comment type="similarity">
    <text evidence="3">In the N-terminal section; belongs to the PMEI family.</text>
</comment>
<comment type="pathway">
    <text evidence="2">Glycan metabolism; pectin degradation; 2-dehydro-3-deoxy-D-gluconate from pectin: step 1/5.</text>
</comment>
<dbReference type="UniPathway" id="UPA00545">
    <property type="reaction ID" value="UER00823"/>
</dbReference>
<dbReference type="STRING" id="180498.A0A067JKU8"/>
<evidence type="ECO:0000256" key="5">
    <source>
        <dbReference type="ARBA" id="ARBA00022512"/>
    </source>
</evidence>
<evidence type="ECO:0000256" key="7">
    <source>
        <dbReference type="ARBA" id="ARBA00023085"/>
    </source>
</evidence>
<protein>
    <recommendedName>
        <fullName evidence="8">Pectinesterase catalytic domain-containing protein</fullName>
    </recommendedName>
</protein>
<evidence type="ECO:0000313" key="9">
    <source>
        <dbReference type="EMBL" id="KDP23448.1"/>
    </source>
</evidence>
<reference evidence="9 10" key="1">
    <citation type="journal article" date="2014" name="PLoS ONE">
        <title>Global Analysis of Gene Expression Profiles in Physic Nut (Jatropha curcas L.) Seedlings Exposed to Salt Stress.</title>
        <authorList>
            <person name="Zhang L."/>
            <person name="Zhang C."/>
            <person name="Wu P."/>
            <person name="Chen Y."/>
            <person name="Li M."/>
            <person name="Jiang H."/>
            <person name="Wu G."/>
        </authorList>
    </citation>
    <scope>NUCLEOTIDE SEQUENCE [LARGE SCALE GENOMIC DNA]</scope>
    <source>
        <strain evidence="10">cv. GZQX0401</strain>
        <tissue evidence="9">Young leaves</tissue>
    </source>
</reference>
<feature type="domain" description="Pectinesterase catalytic" evidence="8">
    <location>
        <begin position="27"/>
        <end position="325"/>
    </location>
</feature>
<keyword evidence="5" id="KW-0964">Secreted</keyword>
<dbReference type="Proteomes" id="UP000027138">
    <property type="component" value="Unassembled WGS sequence"/>
</dbReference>